<reference evidence="7 8" key="1">
    <citation type="journal article" date="2021" name="Nat. Commun.">
        <title>Incipient diploidization of the medicinal plant Perilla within 10,000 years.</title>
        <authorList>
            <person name="Zhang Y."/>
            <person name="Shen Q."/>
            <person name="Leng L."/>
            <person name="Zhang D."/>
            <person name="Chen S."/>
            <person name="Shi Y."/>
            <person name="Ning Z."/>
            <person name="Chen S."/>
        </authorList>
    </citation>
    <scope>NUCLEOTIDE SEQUENCE [LARGE SCALE GENOMIC DNA]</scope>
    <source>
        <strain evidence="8">cv. PC099</strain>
    </source>
</reference>
<name>A0AAD4JNM1_PERFH</name>
<dbReference type="PROSITE" id="PS50888">
    <property type="entry name" value="BHLH"/>
    <property type="match status" value="1"/>
</dbReference>
<evidence type="ECO:0000256" key="1">
    <source>
        <dbReference type="ARBA" id="ARBA00004123"/>
    </source>
</evidence>
<dbReference type="InterPro" id="IPR043561">
    <property type="entry name" value="LHW-like"/>
</dbReference>
<dbReference type="InterPro" id="IPR011598">
    <property type="entry name" value="bHLH_dom"/>
</dbReference>
<accession>A0AAD4JNM1</accession>
<evidence type="ECO:0000313" key="8">
    <source>
        <dbReference type="Proteomes" id="UP001190926"/>
    </source>
</evidence>
<sequence length="935" mass="102435">MGGYLLKEALKTLCGVNQWSYAIFWKTGCQNPKILIWEECYYEPGSCYGRPGISRTGFSEIPYQDYSASSVSTGTLNSRPGGPEGNKVHLLVNKMMVDNHVNVVGEGLVGRVAFTGNHQWILSENYYRETHPPEVLKEVCLQFSAGMQTVAVVPILPYGVAQFGSYSTIPENIGFINGVVSLIHELGCVPGVLQSANHEANELAPKIGFPTCPGYSTPQELPIESSMIDASSVFADSLNYVGCSAQNSAFDSHIPFSLASEVQNETQSSVAAFQASNSSPFHLKPYDFHDEVKTAQANKLDFSFPNQFMNGLAKAEVIPSNSLARMNHYSTLNVPRSIEDSSFPSSSTITHASVRCTEQKTMSDYVSEGHFIKPVPSGIQVPEVKPVSGIDSPSDDNKAARDIEASINTTSSALNDLTLAKMEMSFSDSGDHSRTNSLLAYFSGANDFVMNKKFADSELDHCKNEMKQNVVHSHEISLTQHSGKLKVAEAIPGFVGDDTKLKTQGQCHQVNDTNYNACFETQPGDDLFDILGADFKDKWFSSSRNNLSDESATIMHNRDRNDSLCKSNLASSEIYSSSQRKSDSAIFSYAGTDHLLDAVVSKVHPFVKQSLDDDISCSTALNNTSSSSASKALLPYGRFGVSDHVKGDLLGMPNCTAKAGMICSSSLRAVSLQEDSGLYSRGSSIHDPWIERGHNTRQCNSATTGYSTKPHEPSKTNRKRLKPGENPRPRPKDRQMIQDRVKELREIVPHGAKCSIDALLERTIKHMLFLQSVTKHADKLKQTAESKIISKDGGLLLKDNFGGATWAYEVGSQSMVCPIIVEDLNQPHQMLVEMLCEERGLFLEIADIIRGLGLTILKGLMETRNDKIWARFTVEANRNVTRMEIFLSLVRLLEQNAKCDVPQSSSTNNAMVQQVHQALAASVPASGGSLNDMTC</sequence>
<protein>
    <submittedName>
        <fullName evidence="7">Transcription factor-like protein</fullName>
    </submittedName>
</protein>
<keyword evidence="8" id="KW-1185">Reference proteome</keyword>
<keyword evidence="2" id="KW-0805">Transcription regulation</keyword>
<dbReference type="CDD" id="cd18915">
    <property type="entry name" value="bHLH_AtLHW_like"/>
    <property type="match status" value="1"/>
</dbReference>
<keyword evidence="3" id="KW-0804">Transcription</keyword>
<dbReference type="PANTHER" id="PTHR46196:SF4">
    <property type="entry name" value="TRANSCRIPTION FACTOR LHW"/>
    <property type="match status" value="1"/>
</dbReference>
<dbReference type="GO" id="GO:0003700">
    <property type="term" value="F:DNA-binding transcription factor activity"/>
    <property type="evidence" value="ECO:0007669"/>
    <property type="project" value="InterPro"/>
</dbReference>
<dbReference type="Pfam" id="PF23176">
    <property type="entry name" value="bHLH_LHW"/>
    <property type="match status" value="1"/>
</dbReference>
<dbReference type="GO" id="GO:0046983">
    <property type="term" value="F:protein dimerization activity"/>
    <property type="evidence" value="ECO:0007669"/>
    <property type="project" value="InterPro"/>
</dbReference>
<organism evidence="7 8">
    <name type="scientific">Perilla frutescens var. hirtella</name>
    <name type="common">Perilla citriodora</name>
    <name type="synonym">Perilla setoyensis</name>
    <dbReference type="NCBI Taxonomy" id="608512"/>
    <lineage>
        <taxon>Eukaryota</taxon>
        <taxon>Viridiplantae</taxon>
        <taxon>Streptophyta</taxon>
        <taxon>Embryophyta</taxon>
        <taxon>Tracheophyta</taxon>
        <taxon>Spermatophyta</taxon>
        <taxon>Magnoliopsida</taxon>
        <taxon>eudicotyledons</taxon>
        <taxon>Gunneridae</taxon>
        <taxon>Pentapetalae</taxon>
        <taxon>asterids</taxon>
        <taxon>lamiids</taxon>
        <taxon>Lamiales</taxon>
        <taxon>Lamiaceae</taxon>
        <taxon>Nepetoideae</taxon>
        <taxon>Elsholtzieae</taxon>
        <taxon>Perilla</taxon>
    </lineage>
</organism>
<keyword evidence="4" id="KW-0539">Nucleus</keyword>
<feature type="domain" description="BHLH" evidence="6">
    <location>
        <begin position="721"/>
        <end position="770"/>
    </location>
</feature>
<evidence type="ECO:0000256" key="3">
    <source>
        <dbReference type="ARBA" id="ARBA00023163"/>
    </source>
</evidence>
<proteinExistence type="predicted"/>
<evidence type="ECO:0000256" key="2">
    <source>
        <dbReference type="ARBA" id="ARBA00023015"/>
    </source>
</evidence>
<evidence type="ECO:0000313" key="7">
    <source>
        <dbReference type="EMBL" id="KAH6837170.1"/>
    </source>
</evidence>
<dbReference type="GO" id="GO:0005634">
    <property type="term" value="C:nucleus"/>
    <property type="evidence" value="ECO:0007669"/>
    <property type="project" value="UniProtKB-SubCell"/>
</dbReference>
<dbReference type="PANTHER" id="PTHR46196">
    <property type="entry name" value="TRANSCRIPTION FACTOR BHLH155-LIKE ISOFORM X1-RELATED"/>
    <property type="match status" value="1"/>
</dbReference>
<dbReference type="EMBL" id="SDAM02000019">
    <property type="protein sequence ID" value="KAH6837170.1"/>
    <property type="molecule type" value="Genomic_DNA"/>
</dbReference>
<evidence type="ECO:0000259" key="6">
    <source>
        <dbReference type="PROSITE" id="PS50888"/>
    </source>
</evidence>
<gene>
    <name evidence="7" type="ORF">C2S53_019150</name>
</gene>
<dbReference type="AlphaFoldDB" id="A0AAD4JNM1"/>
<dbReference type="Pfam" id="PF14215">
    <property type="entry name" value="bHLH-MYC_N"/>
    <property type="match status" value="1"/>
</dbReference>
<feature type="region of interest" description="Disordered" evidence="5">
    <location>
        <begin position="689"/>
        <end position="736"/>
    </location>
</feature>
<evidence type="ECO:0000256" key="5">
    <source>
        <dbReference type="SAM" id="MobiDB-lite"/>
    </source>
</evidence>
<dbReference type="InterPro" id="IPR025610">
    <property type="entry name" value="MYC/MYB_N"/>
</dbReference>
<feature type="compositionally biased region" description="Basic and acidic residues" evidence="5">
    <location>
        <begin position="722"/>
        <end position="736"/>
    </location>
</feature>
<comment type="caution">
    <text evidence="7">The sequence shown here is derived from an EMBL/GenBank/DDBJ whole genome shotgun (WGS) entry which is preliminary data.</text>
</comment>
<comment type="subcellular location">
    <subcellularLocation>
        <location evidence="1">Nucleus</location>
    </subcellularLocation>
</comment>
<feature type="compositionally biased region" description="Polar residues" evidence="5">
    <location>
        <begin position="696"/>
        <end position="707"/>
    </location>
</feature>
<evidence type="ECO:0000256" key="4">
    <source>
        <dbReference type="ARBA" id="ARBA00023242"/>
    </source>
</evidence>
<dbReference type="Proteomes" id="UP001190926">
    <property type="component" value="Unassembled WGS sequence"/>
</dbReference>